<dbReference type="Proteomes" id="UP000183046">
    <property type="component" value="Unassembled WGS sequence"/>
</dbReference>
<dbReference type="RefSeq" id="WP_007161029.1">
    <property type="nucleotide sequence ID" value="NZ_CP017024.1"/>
</dbReference>
<feature type="region of interest" description="Disordered" evidence="1">
    <location>
        <begin position="1"/>
        <end position="47"/>
    </location>
</feature>
<accession>A0A1G5PE49</accession>
<reference evidence="3" key="1">
    <citation type="submission" date="2016-10" db="EMBL/GenBank/DDBJ databases">
        <authorList>
            <person name="de Groot N.N."/>
        </authorList>
    </citation>
    <scope>NUCLEOTIDE SEQUENCE [LARGE SCALE GENOMIC DNA]</scope>
    <source>
        <strain evidence="3">DSM 15758</strain>
    </source>
</reference>
<organism evidence="2 3">
    <name type="scientific">Pseudomonas oryzihabitans</name>
    <dbReference type="NCBI Taxonomy" id="47885"/>
    <lineage>
        <taxon>Bacteria</taxon>
        <taxon>Pseudomonadati</taxon>
        <taxon>Pseudomonadota</taxon>
        <taxon>Gammaproteobacteria</taxon>
        <taxon>Pseudomonadales</taxon>
        <taxon>Pseudomonadaceae</taxon>
        <taxon>Pseudomonas</taxon>
    </lineage>
</organism>
<gene>
    <name evidence="2" type="ORF">SAMN05216279_11491</name>
</gene>
<name>A0A1G5PE49_9PSED</name>
<evidence type="ECO:0000313" key="2">
    <source>
        <dbReference type="EMBL" id="SCZ47578.1"/>
    </source>
</evidence>
<evidence type="ECO:0000313" key="3">
    <source>
        <dbReference type="Proteomes" id="UP000183046"/>
    </source>
</evidence>
<evidence type="ECO:0000256" key="1">
    <source>
        <dbReference type="SAM" id="MobiDB-lite"/>
    </source>
</evidence>
<sequence length="47" mass="5026">MSDADQKTYDNPSNTPPPEELPYADMEPEEFPDDPDVAGATESGTPG</sequence>
<proteinExistence type="predicted"/>
<comment type="caution">
    <text evidence="2">The sequence shown here is derived from an EMBL/GenBank/DDBJ whole genome shotgun (WGS) entry which is preliminary data.</text>
</comment>
<dbReference type="EMBL" id="FMWB01000014">
    <property type="protein sequence ID" value="SCZ47578.1"/>
    <property type="molecule type" value="Genomic_DNA"/>
</dbReference>
<dbReference type="AlphaFoldDB" id="A0A1G5PE49"/>
<feature type="compositionally biased region" description="Acidic residues" evidence="1">
    <location>
        <begin position="26"/>
        <end position="36"/>
    </location>
</feature>
<protein>
    <submittedName>
        <fullName evidence="2">Uncharacterized protein</fullName>
    </submittedName>
</protein>